<accession>A0ABY5HNG5</accession>
<dbReference type="Pfam" id="PF00583">
    <property type="entry name" value="Acetyltransf_1"/>
    <property type="match status" value="1"/>
</dbReference>
<dbReference type="EC" id="2.3.1.-" evidence="2"/>
<dbReference type="InterPro" id="IPR052729">
    <property type="entry name" value="Acyl/Acetyltrans_Enzymes"/>
</dbReference>
<dbReference type="InterPro" id="IPR000182">
    <property type="entry name" value="GNAT_dom"/>
</dbReference>
<name>A0ABY5HNG5_9GAMM</name>
<feature type="domain" description="N-acetyltransferase" evidence="1">
    <location>
        <begin position="6"/>
        <end position="142"/>
    </location>
</feature>
<sequence length="289" mass="31635">MQKPDYSIRTMTRSEVSLAIDWAAREGWNPGLQDADSYYAADPNGFLVGLRGAEPVACTSVIRYGDSFGFLGFYMVRPEYRGQGYGIRIWNAGLKYLQGRTVGLDGVVDQQDNYRRSGFTLAYRNIRYAGSGGATPGLTSADTDTATLVELATLPPGVLEGYDRAFFPDDRRRFIHHWVQQPGCQALGILQDGVLAGYAVMRPCLSGYKVGPLFADGPELAETLFVALKSRLGAGDTLYLDTPEVNPAAVMLAQRHDMTVAFETARMYTGEAPVLPLQRIYGVTSFEVG</sequence>
<dbReference type="SUPFAM" id="SSF55729">
    <property type="entry name" value="Acyl-CoA N-acyltransferases (Nat)"/>
    <property type="match status" value="1"/>
</dbReference>
<dbReference type="Pfam" id="PF18014">
    <property type="entry name" value="Acetyltransf_18"/>
    <property type="match status" value="1"/>
</dbReference>
<keyword evidence="2" id="KW-0012">Acyltransferase</keyword>
<dbReference type="Proteomes" id="UP001058461">
    <property type="component" value="Chromosome"/>
</dbReference>
<evidence type="ECO:0000313" key="2">
    <source>
        <dbReference type="EMBL" id="UTW13406.1"/>
    </source>
</evidence>
<dbReference type="EMBL" id="CP073347">
    <property type="protein sequence ID" value="UTW13406.1"/>
    <property type="molecule type" value="Genomic_DNA"/>
</dbReference>
<dbReference type="Gene3D" id="3.40.630.30">
    <property type="match status" value="1"/>
</dbReference>
<dbReference type="InterPro" id="IPR041496">
    <property type="entry name" value="YitH/HolE_GNAT"/>
</dbReference>
<keyword evidence="2" id="KW-0808">Transferase</keyword>
<dbReference type="PROSITE" id="PS51186">
    <property type="entry name" value="GNAT"/>
    <property type="match status" value="1"/>
</dbReference>
<dbReference type="InterPro" id="IPR016181">
    <property type="entry name" value="Acyl_CoA_acyltransferase"/>
</dbReference>
<dbReference type="GO" id="GO:0016746">
    <property type="term" value="F:acyltransferase activity"/>
    <property type="evidence" value="ECO:0007669"/>
    <property type="project" value="UniProtKB-KW"/>
</dbReference>
<reference evidence="2" key="1">
    <citation type="submission" date="2021-04" db="EMBL/GenBank/DDBJ databases">
        <title>Oceanospirillales bacteria with DddD are important DMSP degraders in coastal seawater.</title>
        <authorList>
            <person name="Liu J."/>
        </authorList>
    </citation>
    <scope>NUCLEOTIDE SEQUENCE</scope>
    <source>
        <strain evidence="2">D13-1</strain>
    </source>
</reference>
<evidence type="ECO:0000259" key="1">
    <source>
        <dbReference type="PROSITE" id="PS51186"/>
    </source>
</evidence>
<gene>
    <name evidence="2" type="ORF">KDW95_07090</name>
</gene>
<dbReference type="PANTHER" id="PTHR47237">
    <property type="entry name" value="SLL0310 PROTEIN"/>
    <property type="match status" value="1"/>
</dbReference>
<dbReference type="CDD" id="cd04301">
    <property type="entry name" value="NAT_SF"/>
    <property type="match status" value="1"/>
</dbReference>
<dbReference type="Gene3D" id="3.40.630.90">
    <property type="match status" value="1"/>
</dbReference>
<dbReference type="PANTHER" id="PTHR47237:SF1">
    <property type="entry name" value="SLL0310 PROTEIN"/>
    <property type="match status" value="1"/>
</dbReference>
<dbReference type="RefSeq" id="WP_255855589.1">
    <property type="nucleotide sequence ID" value="NZ_CP073347.1"/>
</dbReference>
<keyword evidence="3" id="KW-1185">Reference proteome</keyword>
<protein>
    <submittedName>
        <fullName evidence="2">GNAT family N-acetyltransferase</fullName>
        <ecNumber evidence="2">2.3.1.-</ecNumber>
    </submittedName>
</protein>
<evidence type="ECO:0000313" key="3">
    <source>
        <dbReference type="Proteomes" id="UP001058461"/>
    </source>
</evidence>
<organism evidence="2 3">
    <name type="scientific">Marinobacterium rhizophilum</name>
    <dbReference type="NCBI Taxonomy" id="420402"/>
    <lineage>
        <taxon>Bacteria</taxon>
        <taxon>Pseudomonadati</taxon>
        <taxon>Pseudomonadota</taxon>
        <taxon>Gammaproteobacteria</taxon>
        <taxon>Oceanospirillales</taxon>
        <taxon>Oceanospirillaceae</taxon>
        <taxon>Marinobacterium</taxon>
    </lineage>
</organism>
<proteinExistence type="predicted"/>